<proteinExistence type="predicted"/>
<evidence type="ECO:0000313" key="1">
    <source>
        <dbReference type="EMBL" id="OGD61859.1"/>
    </source>
</evidence>
<evidence type="ECO:0008006" key="3">
    <source>
        <dbReference type="Google" id="ProtNLM"/>
    </source>
</evidence>
<dbReference type="PANTHER" id="PTHR41930:SF1">
    <property type="entry name" value="DEPHOSPHO-COA KINASE"/>
    <property type="match status" value="1"/>
</dbReference>
<dbReference type="SUPFAM" id="SSF52540">
    <property type="entry name" value="P-loop containing nucleoside triphosphate hydrolases"/>
    <property type="match status" value="1"/>
</dbReference>
<dbReference type="AlphaFoldDB" id="A0A1F5E356"/>
<dbReference type="Pfam" id="PF13238">
    <property type="entry name" value="AAA_18"/>
    <property type="match status" value="1"/>
</dbReference>
<dbReference type="Proteomes" id="UP000176364">
    <property type="component" value="Unassembled WGS sequence"/>
</dbReference>
<dbReference type="EMBL" id="MEZQ01000002">
    <property type="protein sequence ID" value="OGD61859.1"/>
    <property type="molecule type" value="Genomic_DNA"/>
</dbReference>
<name>A0A1F5E356_9BACT</name>
<dbReference type="InterPro" id="IPR027417">
    <property type="entry name" value="P-loop_NTPase"/>
</dbReference>
<dbReference type="Gene3D" id="3.40.50.300">
    <property type="entry name" value="P-loop containing nucleotide triphosphate hydrolases"/>
    <property type="match status" value="1"/>
</dbReference>
<comment type="caution">
    <text evidence="1">The sequence shown here is derived from an EMBL/GenBank/DDBJ whole genome shotgun (WGS) entry which is preliminary data.</text>
</comment>
<accession>A0A1F5E356</accession>
<reference evidence="1 2" key="1">
    <citation type="journal article" date="2016" name="Nat. Commun.">
        <title>Thousands of microbial genomes shed light on interconnected biogeochemical processes in an aquifer system.</title>
        <authorList>
            <person name="Anantharaman K."/>
            <person name="Brown C.T."/>
            <person name="Hug L.A."/>
            <person name="Sharon I."/>
            <person name="Castelle C.J."/>
            <person name="Probst A.J."/>
            <person name="Thomas B.C."/>
            <person name="Singh A."/>
            <person name="Wilkins M.J."/>
            <person name="Karaoz U."/>
            <person name="Brodie E.L."/>
            <person name="Williams K.H."/>
            <person name="Hubbard S.S."/>
            <person name="Banfield J.F."/>
        </authorList>
    </citation>
    <scope>NUCLEOTIDE SEQUENCE [LARGE SCALE GENOMIC DNA]</scope>
</reference>
<evidence type="ECO:0000313" key="2">
    <source>
        <dbReference type="Proteomes" id="UP000176364"/>
    </source>
</evidence>
<gene>
    <name evidence="1" type="ORF">A3I57_01645</name>
</gene>
<protein>
    <recommendedName>
        <fullName evidence="3">Dephospho-CoA kinase</fullName>
    </recommendedName>
</protein>
<organism evidence="1 2">
    <name type="scientific">Candidatus Beckwithbacteria bacterium RIFCSPLOWO2_02_FULL_47_23</name>
    <dbReference type="NCBI Taxonomy" id="1797463"/>
    <lineage>
        <taxon>Bacteria</taxon>
        <taxon>Candidatus Beckwithiibacteriota</taxon>
    </lineage>
</organism>
<dbReference type="PANTHER" id="PTHR41930">
    <property type="entry name" value="UPF0200 PROTEIN MJ1399"/>
    <property type="match status" value="1"/>
</dbReference>
<sequence length="170" mass="19447">MAGAGKSEACTYLASKGYPVLRFGDETDRGLRLQGLSLQEDNERKYRESLRKELGMAAYAIKIEPRIRQVLSTSKVESIILDGLYSWEEYLYLQPKFPQLKLLAIYARPEVRYRRLAVREVRRLTPEQARARDIAEIEAVHKAGPIAIADFLIDNNGSLDQLHRQLDSLL</sequence>